<dbReference type="EMBL" id="MLAK01000097">
    <property type="protein sequence ID" value="OHT16587.1"/>
    <property type="molecule type" value="Genomic_DNA"/>
</dbReference>
<feature type="transmembrane region" description="Helical" evidence="8">
    <location>
        <begin position="884"/>
        <end position="905"/>
    </location>
</feature>
<dbReference type="SMART" id="SM00044">
    <property type="entry name" value="CYCc"/>
    <property type="match status" value="1"/>
</dbReference>
<evidence type="ECO:0000256" key="5">
    <source>
        <dbReference type="ARBA" id="ARBA00023136"/>
    </source>
</evidence>
<dbReference type="SMART" id="SM00091">
    <property type="entry name" value="PAS"/>
    <property type="match status" value="1"/>
</dbReference>
<dbReference type="NCBIfam" id="TIGR00229">
    <property type="entry name" value="sensory_box"/>
    <property type="match status" value="1"/>
</dbReference>
<dbReference type="RefSeq" id="XP_068369723.1">
    <property type="nucleotide sequence ID" value="XM_068513953.1"/>
</dbReference>
<evidence type="ECO:0000256" key="2">
    <source>
        <dbReference type="ARBA" id="ARBA00022692"/>
    </source>
</evidence>
<evidence type="ECO:0000259" key="9">
    <source>
        <dbReference type="PROSITE" id="PS50112"/>
    </source>
</evidence>
<dbReference type="GO" id="GO:0004016">
    <property type="term" value="F:adenylate cyclase activity"/>
    <property type="evidence" value="ECO:0007669"/>
    <property type="project" value="TreeGrafter"/>
</dbReference>
<feature type="transmembrane region" description="Helical" evidence="8">
    <location>
        <begin position="699"/>
        <end position="717"/>
    </location>
</feature>
<feature type="transmembrane region" description="Helical" evidence="8">
    <location>
        <begin position="107"/>
        <end position="127"/>
    </location>
</feature>
<name>A0A1J4KZA9_9EUKA</name>
<dbReference type="GO" id="GO:0001653">
    <property type="term" value="F:peptide receptor activity"/>
    <property type="evidence" value="ECO:0007669"/>
    <property type="project" value="TreeGrafter"/>
</dbReference>
<dbReference type="GO" id="GO:0035556">
    <property type="term" value="P:intracellular signal transduction"/>
    <property type="evidence" value="ECO:0007669"/>
    <property type="project" value="InterPro"/>
</dbReference>
<protein>
    <submittedName>
        <fullName evidence="11">Adenylate and Guanylate cyclase catalytic domain containing protein</fullName>
    </submittedName>
</protein>
<evidence type="ECO:0000313" key="11">
    <source>
        <dbReference type="EMBL" id="OHT16587.1"/>
    </source>
</evidence>
<feature type="transmembrane region" description="Helical" evidence="8">
    <location>
        <begin position="225"/>
        <end position="246"/>
    </location>
</feature>
<dbReference type="VEuPathDB" id="TrichDB:TRFO_41730"/>
<evidence type="ECO:0000256" key="7">
    <source>
        <dbReference type="SAM" id="MobiDB-lite"/>
    </source>
</evidence>
<comment type="caution">
    <text evidence="11">The sequence shown here is derived from an EMBL/GenBank/DDBJ whole genome shotgun (WGS) entry which is preliminary data.</text>
</comment>
<dbReference type="PANTHER" id="PTHR11920">
    <property type="entry name" value="GUANYLYL CYCLASE"/>
    <property type="match status" value="1"/>
</dbReference>
<dbReference type="GO" id="GO:0007168">
    <property type="term" value="P:receptor guanylyl cyclase signaling pathway"/>
    <property type="evidence" value="ECO:0007669"/>
    <property type="project" value="TreeGrafter"/>
</dbReference>
<evidence type="ECO:0000259" key="10">
    <source>
        <dbReference type="PROSITE" id="PS50125"/>
    </source>
</evidence>
<feature type="transmembrane region" description="Helical" evidence="8">
    <location>
        <begin position="252"/>
        <end position="269"/>
    </location>
</feature>
<feature type="transmembrane region" description="Helical" evidence="8">
    <location>
        <begin position="657"/>
        <end position="679"/>
    </location>
</feature>
<feature type="domain" description="PAS" evidence="9">
    <location>
        <begin position="1234"/>
        <end position="1297"/>
    </location>
</feature>
<evidence type="ECO:0000313" key="12">
    <source>
        <dbReference type="Proteomes" id="UP000179807"/>
    </source>
</evidence>
<dbReference type="SUPFAM" id="SSF55785">
    <property type="entry name" value="PYP-like sensor domain (PAS domain)"/>
    <property type="match status" value="1"/>
</dbReference>
<keyword evidence="5 8" id="KW-0472">Membrane</keyword>
<dbReference type="InterPro" id="IPR029787">
    <property type="entry name" value="Nucleotide_cyclase"/>
</dbReference>
<evidence type="ECO:0000256" key="1">
    <source>
        <dbReference type="ARBA" id="ARBA00004370"/>
    </source>
</evidence>
<evidence type="ECO:0000256" key="8">
    <source>
        <dbReference type="SAM" id="Phobius"/>
    </source>
</evidence>
<dbReference type="InterPro" id="IPR001054">
    <property type="entry name" value="A/G_cyclase"/>
</dbReference>
<sequence length="1598" mass="182046">MNINMEQSMISKSTTSESTVTIGNNAATGVLFSDSLDPLFDAMTQYTRVPKPIYYFFMIFIFIQFEYTSLWVEHTTLWSSSEIAQQFIKYLTYFANFSPMLDNEINIFIPFVIFLVLFLIIFCVLIAQIVAFKRQRRFNKTTLYPTRMILELLPLVLMHPCGVYAAKLFKMMVINKNYAIGLILFFVIMLIEFILVTIFAFYATSIIGSSAYLASSPFTTFNSKPFVRIIIISPLFALLTYAFAYFPYWTENVLMVLHILVMILFAFEMSQGPFVTNATNIIFMTIAVSTIVNDIMRFICTFLKNPNSISTTFLSLTFMVLSAIFSVIYFNVRQKKMKKILTILGPEGQENETYRPNDNERNELFQKLKLDKSEFKALSYLDFTVYHNMTQYCIDFYLLKYIIQIHHSMNTLIHCTRIIACIPSSSRNLNILFNEVAKRRDISFTDKFFLFQIQKIKLLRQSSSSVAAGERLKDLKQKTKELESTIRYFWEANNTDTGLLLSISGELSKCQALWAESLGDFPNSIPYNEECSNFMVECASDFIGGIRIRHRIDLIESGKNFNVDICYRQFVRNFPNYLKLKILDLKGNFISLSKNKKGTQNSNSTNGNMVSTSSGSLSELDVAVEEGIGKSIISYAKIRLALQRAVENRKANKHVTLVTINIIFFLLGLFFSLFIFFYFNSYFQNRIESTDRMELMNKARMYLFTTTLMLLYGWGNLTDSIDIFSWDNKVSQYDSPDDISFIPKNDLQTNTIYFNIEGEEQYTAFLEDISTQSTKGINMYEFTNVLFEETTTMVFANATGIIFDPMYYNLKTVLMYLFLDTRLLSGTDNINEIKTWFYDSMSFGTVICTLQEISPSFDDLKITLSKMSTQEAEKSEKLLYILKYVIPIPYIVFCVFTFVIITIIYKNEITFFAKLLLQLPPDVKTQASKPLRKTTEEDTEEFQNNETIIASSAKPIMLMMLVSLLFIAGGVLMVFQIININDYNTQFQYLDSWTNDARIRKSYIVQLTTWITELIIARNPSVNGTYFIDEDKLLGLIETDYDSLNTVTKELITDLPNYPSSTGIDETIDTLTLQKSCTSLDNQSSFHEFYRCGSAQSMIAFFLNTIDECVNKLDEYNGEIKDEISAQLSHMVFTHLLPKLIKIDDRWREIAFIFNDNFSVIHVIFFVFEIVSALIAMGLTFWLIDLLKVSYSIVILLLRRVSPISIVSDNDLLNYLLDKTSNQSNTEMSTDQGIIYNSSDSVLIIGNNGVVDIINPAVSKAFGFTPEQLLGQPISTMFDTDEKAQIEQQLELMKNKQSAPTYEDHTTCISDDDSKIPCSITVLAINGDDGEIKSFVMILRDESDLIHQQQEAEQAKKQSESLLYQILPRDIVVRLNQGEKDISFIVPSSTICFIDIVKFSDYAASLTPQEIMGNLSLIFAEFDESISKYDLLIKIKLIGDVYMCAGGLFTPDEPPSSHAEQMLHFALDAVQILEETNVKLNAVLNVRIGVNTGGPLIAGVLGTDRPTFDIIGDPINVASRLQSTDVPGRVQISQGTYDLVHNMDFSIEPRGEIFLKGKGNQPAYLVSPSKNFTLNLSSNDGTSTTSHDKDSLVFSQGP</sequence>
<dbReference type="CDD" id="cd00130">
    <property type="entry name" value="PAS"/>
    <property type="match status" value="1"/>
</dbReference>
<dbReference type="Gene3D" id="3.30.450.20">
    <property type="entry name" value="PAS domain"/>
    <property type="match status" value="1"/>
</dbReference>
<dbReference type="Pfam" id="PF13426">
    <property type="entry name" value="PAS_9"/>
    <property type="match status" value="1"/>
</dbReference>
<keyword evidence="4 8" id="KW-1133">Transmembrane helix</keyword>
<feature type="transmembrane region" description="Helical" evidence="8">
    <location>
        <begin position="311"/>
        <end position="332"/>
    </location>
</feature>
<dbReference type="GO" id="GO:0000166">
    <property type="term" value="F:nucleotide binding"/>
    <property type="evidence" value="ECO:0007669"/>
    <property type="project" value="UniProtKB-KW"/>
</dbReference>
<dbReference type="InterPro" id="IPR035965">
    <property type="entry name" value="PAS-like_dom_sf"/>
</dbReference>
<reference evidence="11" key="1">
    <citation type="submission" date="2016-10" db="EMBL/GenBank/DDBJ databases">
        <authorList>
            <person name="Benchimol M."/>
            <person name="Almeida L.G."/>
            <person name="Vasconcelos A.T."/>
            <person name="Perreira-Neves A."/>
            <person name="Rosa I.A."/>
            <person name="Tasca T."/>
            <person name="Bogo M.R."/>
            <person name="de Souza W."/>
        </authorList>
    </citation>
    <scope>NUCLEOTIDE SEQUENCE [LARGE SCALE GENOMIC DNA]</scope>
    <source>
        <strain evidence="11">K</strain>
    </source>
</reference>
<keyword evidence="3" id="KW-0547">Nucleotide-binding</keyword>
<evidence type="ECO:0000256" key="3">
    <source>
        <dbReference type="ARBA" id="ARBA00022741"/>
    </source>
</evidence>
<dbReference type="PROSITE" id="PS50112">
    <property type="entry name" value="PAS"/>
    <property type="match status" value="1"/>
</dbReference>
<feature type="transmembrane region" description="Helical" evidence="8">
    <location>
        <begin position="956"/>
        <end position="978"/>
    </location>
</feature>
<keyword evidence="6" id="KW-0456">Lyase</keyword>
<proteinExistence type="predicted"/>
<dbReference type="GeneID" id="94848657"/>
<dbReference type="Pfam" id="PF00211">
    <property type="entry name" value="Guanylate_cyc"/>
    <property type="match status" value="1"/>
</dbReference>
<dbReference type="SUPFAM" id="SSF55073">
    <property type="entry name" value="Nucleotide cyclase"/>
    <property type="match status" value="1"/>
</dbReference>
<dbReference type="InterPro" id="IPR000014">
    <property type="entry name" value="PAS"/>
</dbReference>
<feature type="domain" description="Guanylate cyclase" evidence="10">
    <location>
        <begin position="1390"/>
        <end position="1522"/>
    </location>
</feature>
<dbReference type="GO" id="GO:0005886">
    <property type="term" value="C:plasma membrane"/>
    <property type="evidence" value="ECO:0007669"/>
    <property type="project" value="TreeGrafter"/>
</dbReference>
<feature type="transmembrane region" description="Helical" evidence="8">
    <location>
        <begin position="178"/>
        <end position="204"/>
    </location>
</feature>
<keyword evidence="12" id="KW-1185">Reference proteome</keyword>
<dbReference type="Gene3D" id="3.30.70.1230">
    <property type="entry name" value="Nucleotide cyclase"/>
    <property type="match status" value="1"/>
</dbReference>
<evidence type="ECO:0000256" key="6">
    <source>
        <dbReference type="ARBA" id="ARBA00023239"/>
    </source>
</evidence>
<dbReference type="PROSITE" id="PS50125">
    <property type="entry name" value="GUANYLATE_CYCLASE_2"/>
    <property type="match status" value="1"/>
</dbReference>
<organism evidence="11 12">
    <name type="scientific">Tritrichomonas foetus</name>
    <dbReference type="NCBI Taxonomy" id="1144522"/>
    <lineage>
        <taxon>Eukaryota</taxon>
        <taxon>Metamonada</taxon>
        <taxon>Parabasalia</taxon>
        <taxon>Tritrichomonadida</taxon>
        <taxon>Tritrichomonadidae</taxon>
        <taxon>Tritrichomonas</taxon>
    </lineage>
</organism>
<feature type="transmembrane region" description="Helical" evidence="8">
    <location>
        <begin position="53"/>
        <end position="72"/>
    </location>
</feature>
<dbReference type="Proteomes" id="UP000179807">
    <property type="component" value="Unassembled WGS sequence"/>
</dbReference>
<dbReference type="GO" id="GO:0004383">
    <property type="term" value="F:guanylate cyclase activity"/>
    <property type="evidence" value="ECO:0007669"/>
    <property type="project" value="TreeGrafter"/>
</dbReference>
<dbReference type="InterPro" id="IPR050401">
    <property type="entry name" value="Cyclic_nucleotide_synthase"/>
</dbReference>
<feature type="region of interest" description="Disordered" evidence="7">
    <location>
        <begin position="1577"/>
        <end position="1598"/>
    </location>
</feature>
<gene>
    <name evidence="11" type="ORF">TRFO_41730</name>
</gene>
<keyword evidence="2 8" id="KW-0812">Transmembrane</keyword>
<dbReference type="CDD" id="cd07302">
    <property type="entry name" value="CHD"/>
    <property type="match status" value="1"/>
</dbReference>
<dbReference type="PANTHER" id="PTHR11920:SF335">
    <property type="entry name" value="GUANYLATE CYCLASE"/>
    <property type="match status" value="1"/>
</dbReference>
<evidence type="ECO:0000256" key="4">
    <source>
        <dbReference type="ARBA" id="ARBA00022989"/>
    </source>
</evidence>
<accession>A0A1J4KZA9</accession>
<dbReference type="OrthoDB" id="354346at2759"/>
<comment type="subcellular location">
    <subcellularLocation>
        <location evidence="1">Membrane</location>
    </subcellularLocation>
</comment>